<feature type="compositionally biased region" description="Basic and acidic residues" evidence="1">
    <location>
        <begin position="42"/>
        <end position="58"/>
    </location>
</feature>
<feature type="compositionally biased region" description="Basic residues" evidence="1">
    <location>
        <begin position="118"/>
        <end position="131"/>
    </location>
</feature>
<accession>A0A5C3EV03</accession>
<dbReference type="Proteomes" id="UP000323386">
    <property type="component" value="Unassembled WGS sequence"/>
</dbReference>
<sequence>MWSSNRVTQAGGRASILSCERRVPCLTWIPALAAAPPTTTQVKDRWQASRDDQGEKGRKSSAQPGNQAVGECRGRLGRAKKNHQAPSQPASQPATRPGQASAISQTLPPPSPASQHHPGLHFRHAHTYTPS</sequence>
<feature type="compositionally biased region" description="Polar residues" evidence="1">
    <location>
        <begin position="84"/>
        <end position="94"/>
    </location>
</feature>
<keyword evidence="3" id="KW-1185">Reference proteome</keyword>
<evidence type="ECO:0000313" key="3">
    <source>
        <dbReference type="Proteomes" id="UP000323386"/>
    </source>
</evidence>
<dbReference type="EMBL" id="OOIP01000002">
    <property type="protein sequence ID" value="SPO35555.1"/>
    <property type="molecule type" value="Genomic_DNA"/>
</dbReference>
<feature type="region of interest" description="Disordered" evidence="1">
    <location>
        <begin position="32"/>
        <end position="131"/>
    </location>
</feature>
<evidence type="ECO:0000313" key="2">
    <source>
        <dbReference type="EMBL" id="SPO35555.1"/>
    </source>
</evidence>
<evidence type="ECO:0000256" key="1">
    <source>
        <dbReference type="SAM" id="MobiDB-lite"/>
    </source>
</evidence>
<name>A0A5C3EV03_9BASI</name>
<proteinExistence type="predicted"/>
<dbReference type="AlphaFoldDB" id="A0A5C3EV03"/>
<reference evidence="2 3" key="1">
    <citation type="submission" date="2018-03" db="EMBL/GenBank/DDBJ databases">
        <authorList>
            <person name="Guldener U."/>
        </authorList>
    </citation>
    <scope>NUCLEOTIDE SEQUENCE [LARGE SCALE GENOMIC DNA]</scope>
    <source>
        <strain evidence="2 3">DAOM196992</strain>
    </source>
</reference>
<protein>
    <submittedName>
        <fullName evidence="2">Uncharacterized protein</fullName>
    </submittedName>
</protein>
<gene>
    <name evidence="2" type="ORF">PSFLO_01026</name>
</gene>
<organism evidence="2 3">
    <name type="scientific">Pseudozyma flocculosa</name>
    <dbReference type="NCBI Taxonomy" id="84751"/>
    <lineage>
        <taxon>Eukaryota</taxon>
        <taxon>Fungi</taxon>
        <taxon>Dikarya</taxon>
        <taxon>Basidiomycota</taxon>
        <taxon>Ustilaginomycotina</taxon>
        <taxon>Ustilaginomycetes</taxon>
        <taxon>Ustilaginales</taxon>
        <taxon>Ustilaginaceae</taxon>
        <taxon>Pseudozyma</taxon>
    </lineage>
</organism>